<dbReference type="Proteomes" id="UP000316727">
    <property type="component" value="Unassembled WGS sequence"/>
</dbReference>
<dbReference type="AlphaFoldDB" id="A0A501VYX5"/>
<dbReference type="RefSeq" id="WP_140622357.1">
    <property type="nucleotide sequence ID" value="NZ_VFRQ01000008.1"/>
</dbReference>
<dbReference type="EMBL" id="VFRQ01000008">
    <property type="protein sequence ID" value="TPE42943.1"/>
    <property type="molecule type" value="Genomic_DNA"/>
</dbReference>
<gene>
    <name evidence="2" type="ORF">FJM65_14935</name>
</gene>
<evidence type="ECO:0000256" key="1">
    <source>
        <dbReference type="SAM" id="SignalP"/>
    </source>
</evidence>
<organism evidence="2 3">
    <name type="scientific">Pontibacter mangrovi</name>
    <dbReference type="NCBI Taxonomy" id="2589816"/>
    <lineage>
        <taxon>Bacteria</taxon>
        <taxon>Pseudomonadati</taxon>
        <taxon>Bacteroidota</taxon>
        <taxon>Cytophagia</taxon>
        <taxon>Cytophagales</taxon>
        <taxon>Hymenobacteraceae</taxon>
        <taxon>Pontibacter</taxon>
    </lineage>
</organism>
<comment type="caution">
    <text evidence="2">The sequence shown here is derived from an EMBL/GenBank/DDBJ whole genome shotgun (WGS) entry which is preliminary data.</text>
</comment>
<protein>
    <recommendedName>
        <fullName evidence="4">Transporter</fullName>
    </recommendedName>
</protein>
<dbReference type="SUPFAM" id="SSF56935">
    <property type="entry name" value="Porins"/>
    <property type="match status" value="1"/>
</dbReference>
<evidence type="ECO:0008006" key="4">
    <source>
        <dbReference type="Google" id="ProtNLM"/>
    </source>
</evidence>
<evidence type="ECO:0000313" key="2">
    <source>
        <dbReference type="EMBL" id="TPE42943.1"/>
    </source>
</evidence>
<proteinExistence type="predicted"/>
<evidence type="ECO:0000313" key="3">
    <source>
        <dbReference type="Proteomes" id="UP000316727"/>
    </source>
</evidence>
<keyword evidence="3" id="KW-1185">Reference proteome</keyword>
<reference evidence="2 3" key="1">
    <citation type="submission" date="2019-06" db="EMBL/GenBank/DDBJ databases">
        <title>A novel bacterium of genus Pontibacter, isolated from marine sediment.</title>
        <authorList>
            <person name="Huang H."/>
            <person name="Mo K."/>
            <person name="Hu Y."/>
        </authorList>
    </citation>
    <scope>NUCLEOTIDE SEQUENCE [LARGE SCALE GENOMIC DNA]</scope>
    <source>
        <strain evidence="2 3">HB172049</strain>
    </source>
</reference>
<feature type="signal peptide" evidence="1">
    <location>
        <begin position="1"/>
        <end position="24"/>
    </location>
</feature>
<name>A0A501VYX5_9BACT</name>
<sequence length="258" mass="29557">MKLNYKILLLCLLTCASACFPAFAQEQEKEKETFAQPIQEFPFAEPVYLQDQHEIQSTLNYYHDYNSEYIGNNLSFEVEYGIMDWWQVSAEYGHHYQHRPVQKSYNINDLELGTMFSVFNTARQAASFAMSVEIPVKKPALAGEEVDGVNTSFSPMLIYARQLGSKAQLHLNGGTEIEQQEYEWFYNAAAVYGSGHWHPLLELNGTYQDKEAEWYLAPGFVLNGNSNWELVAGARRSLRHNDWGGSVKLLFEFTAGRH</sequence>
<feature type="chain" id="PRO_5021204133" description="Transporter" evidence="1">
    <location>
        <begin position="25"/>
        <end position="258"/>
    </location>
</feature>
<accession>A0A501VYX5</accession>
<keyword evidence="1" id="KW-0732">Signal</keyword>